<proteinExistence type="predicted"/>
<comment type="caution">
    <text evidence="2">The sequence shown here is derived from an EMBL/GenBank/DDBJ whole genome shotgun (WGS) entry which is preliminary data.</text>
</comment>
<keyword evidence="1" id="KW-1133">Transmembrane helix</keyword>
<reference evidence="3" key="1">
    <citation type="journal article" date="2019" name="Int. J. Syst. Evol. Microbiol.">
        <title>The Global Catalogue of Microorganisms (GCM) 10K type strain sequencing project: providing services to taxonomists for standard genome sequencing and annotation.</title>
        <authorList>
            <consortium name="The Broad Institute Genomics Platform"/>
            <consortium name="The Broad Institute Genome Sequencing Center for Infectious Disease"/>
            <person name="Wu L."/>
            <person name="Ma J."/>
        </authorList>
    </citation>
    <scope>NUCLEOTIDE SEQUENCE [LARGE SCALE GENOMIC DNA]</scope>
    <source>
        <strain evidence="3">JCM 17938</strain>
    </source>
</reference>
<accession>A0ABP8TF27</accession>
<feature type="transmembrane region" description="Helical" evidence="1">
    <location>
        <begin position="100"/>
        <end position="120"/>
    </location>
</feature>
<feature type="transmembrane region" description="Helical" evidence="1">
    <location>
        <begin position="46"/>
        <end position="70"/>
    </location>
</feature>
<keyword evidence="1" id="KW-0472">Membrane</keyword>
<keyword evidence="3" id="KW-1185">Reference proteome</keyword>
<evidence type="ECO:0000313" key="3">
    <source>
        <dbReference type="Proteomes" id="UP001500212"/>
    </source>
</evidence>
<protein>
    <recommendedName>
        <fullName evidence="4">Peptidase S54 rhomboid domain-containing protein</fullName>
    </recommendedName>
</protein>
<organism evidence="2 3">
    <name type="scientific">Actinoallomurus liliacearum</name>
    <dbReference type="NCBI Taxonomy" id="1080073"/>
    <lineage>
        <taxon>Bacteria</taxon>
        <taxon>Bacillati</taxon>
        <taxon>Actinomycetota</taxon>
        <taxon>Actinomycetes</taxon>
        <taxon>Streptosporangiales</taxon>
        <taxon>Thermomonosporaceae</taxon>
        <taxon>Actinoallomurus</taxon>
    </lineage>
</organism>
<dbReference type="Proteomes" id="UP001500212">
    <property type="component" value="Unassembled WGS sequence"/>
</dbReference>
<feature type="transmembrane region" description="Helical" evidence="1">
    <location>
        <begin position="127"/>
        <end position="148"/>
    </location>
</feature>
<dbReference type="RefSeq" id="WP_345350669.1">
    <property type="nucleotide sequence ID" value="NZ_BAABHJ010000005.1"/>
</dbReference>
<name>A0ABP8TF27_9ACTN</name>
<sequence>MSNVGGLRTGHGAGRPRPAWITGTVAEAHRLTAEPLARLRRGRLPLAFGSAAAVLVLWSLHFSALGTYVLRLISDVSASTPFYLVIVRLPASMYAPAPNLPVWGSLLQVFAVFGIAEACVGRRRTLTVALTATFLCTLSGRIMCYLGPGTVVGLPWISRYVSDTGPSAAVVALVAYVCCVRRAPRALTVLLTSMVTEVTLLPNLAGREHVVAIALGIIAALSVPAARRLRRASRGALSPDSGIVTDDHAVLP</sequence>
<evidence type="ECO:0008006" key="4">
    <source>
        <dbReference type="Google" id="ProtNLM"/>
    </source>
</evidence>
<feature type="transmembrane region" description="Helical" evidence="1">
    <location>
        <begin position="210"/>
        <end position="226"/>
    </location>
</feature>
<keyword evidence="1" id="KW-0812">Transmembrane</keyword>
<evidence type="ECO:0000256" key="1">
    <source>
        <dbReference type="SAM" id="Phobius"/>
    </source>
</evidence>
<gene>
    <name evidence="2" type="ORF">GCM10023195_15830</name>
</gene>
<dbReference type="EMBL" id="BAABHJ010000005">
    <property type="protein sequence ID" value="GAA4604651.1"/>
    <property type="molecule type" value="Genomic_DNA"/>
</dbReference>
<evidence type="ECO:0000313" key="2">
    <source>
        <dbReference type="EMBL" id="GAA4604651.1"/>
    </source>
</evidence>